<dbReference type="CDD" id="cd20736">
    <property type="entry name" value="PoNe_Nuclease"/>
    <property type="match status" value="1"/>
</dbReference>
<dbReference type="SUPFAM" id="SSF52980">
    <property type="entry name" value="Restriction endonuclease-like"/>
    <property type="match status" value="1"/>
</dbReference>
<accession>A0A2M7D677</accession>
<dbReference type="PANTHER" id="PTHR34039:SF1">
    <property type="entry name" value="UPF0102 PROTEIN YRAN"/>
    <property type="match status" value="1"/>
</dbReference>
<proteinExistence type="inferred from homology"/>
<protein>
    <recommendedName>
        <fullName evidence="2">UPF0102 protein COS30_01595</fullName>
    </recommendedName>
</protein>
<sequence length="135" mass="15317">MVTQKRQLGDLGEELAVNFLKRNGYKILERNYRLKCGEIDIVAAKATGLLGKIKEVVFVEVKTIEGLGSDFEAALAAQNVHYRKQRRLLKTAKIYLAQNKIPPDIAWRIDVLIVVYDQQTNLAKIEHLANAVWGR</sequence>
<comment type="caution">
    <text evidence="3">The sequence shown here is derived from an EMBL/GenBank/DDBJ whole genome shotgun (WGS) entry which is preliminary data.</text>
</comment>
<reference evidence="4" key="1">
    <citation type="submission" date="2017-09" db="EMBL/GenBank/DDBJ databases">
        <title>Depth-based differentiation of microbial function through sediment-hosted aquifers and enrichment of novel symbionts in the deep terrestrial subsurface.</title>
        <authorList>
            <person name="Probst A.J."/>
            <person name="Ladd B."/>
            <person name="Jarett J.K."/>
            <person name="Geller-Mcgrath D.E."/>
            <person name="Sieber C.M.K."/>
            <person name="Emerson J.B."/>
            <person name="Anantharaman K."/>
            <person name="Thomas B.C."/>
            <person name="Malmstrom R."/>
            <person name="Stieglmeier M."/>
            <person name="Klingl A."/>
            <person name="Woyke T."/>
            <person name="Ryan C.M."/>
            <person name="Banfield J.F."/>
        </authorList>
    </citation>
    <scope>NUCLEOTIDE SEQUENCE [LARGE SCALE GENOMIC DNA]</scope>
</reference>
<dbReference type="InterPro" id="IPR011335">
    <property type="entry name" value="Restrct_endonuc-II-like"/>
</dbReference>
<evidence type="ECO:0000256" key="1">
    <source>
        <dbReference type="ARBA" id="ARBA00006738"/>
    </source>
</evidence>
<dbReference type="Proteomes" id="UP000229247">
    <property type="component" value="Unassembled WGS sequence"/>
</dbReference>
<dbReference type="Pfam" id="PF02021">
    <property type="entry name" value="UPF0102"/>
    <property type="match status" value="1"/>
</dbReference>
<dbReference type="AlphaFoldDB" id="A0A2M7D677"/>
<gene>
    <name evidence="3" type="ORF">COS30_01595</name>
</gene>
<dbReference type="InterPro" id="IPR011856">
    <property type="entry name" value="tRNA_endonuc-like_dom_sf"/>
</dbReference>
<name>A0A2M7D677_9BACT</name>
<evidence type="ECO:0000313" key="3">
    <source>
        <dbReference type="EMBL" id="PIV38526.1"/>
    </source>
</evidence>
<dbReference type="Gene3D" id="3.40.1350.10">
    <property type="match status" value="1"/>
</dbReference>
<evidence type="ECO:0000313" key="4">
    <source>
        <dbReference type="Proteomes" id="UP000229247"/>
    </source>
</evidence>
<dbReference type="EMBL" id="PEUE01000037">
    <property type="protein sequence ID" value="PIV38526.1"/>
    <property type="molecule type" value="Genomic_DNA"/>
</dbReference>
<comment type="similarity">
    <text evidence="1 2">Belongs to the UPF0102 family.</text>
</comment>
<evidence type="ECO:0000256" key="2">
    <source>
        <dbReference type="HAMAP-Rule" id="MF_00048"/>
    </source>
</evidence>
<dbReference type="InterPro" id="IPR003509">
    <property type="entry name" value="UPF0102_YraN-like"/>
</dbReference>
<dbReference type="GO" id="GO:0003676">
    <property type="term" value="F:nucleic acid binding"/>
    <property type="evidence" value="ECO:0007669"/>
    <property type="project" value="InterPro"/>
</dbReference>
<dbReference type="HAMAP" id="MF_00048">
    <property type="entry name" value="UPF0102"/>
    <property type="match status" value="1"/>
</dbReference>
<dbReference type="PANTHER" id="PTHR34039">
    <property type="entry name" value="UPF0102 PROTEIN YRAN"/>
    <property type="match status" value="1"/>
</dbReference>
<organism evidence="3 4">
    <name type="scientific">Candidatus Portnoybacteria bacterium CG02_land_8_20_14_3_00_45_8</name>
    <dbReference type="NCBI Taxonomy" id="1974807"/>
    <lineage>
        <taxon>Bacteria</taxon>
        <taxon>Candidatus Portnoyibacteriota</taxon>
    </lineage>
</organism>